<name>A0A7R8VK25_TIMDO</name>
<dbReference type="InterPro" id="IPR050314">
    <property type="entry name" value="Glycosyl_Hydrlase_18"/>
</dbReference>
<dbReference type="AlphaFoldDB" id="A0A7R8VK25"/>
<dbReference type="PROSITE" id="PS01095">
    <property type="entry name" value="GH18_1"/>
    <property type="match status" value="1"/>
</dbReference>
<organism evidence="6">
    <name type="scientific">Timema douglasi</name>
    <name type="common">Walking stick</name>
    <dbReference type="NCBI Taxonomy" id="61478"/>
    <lineage>
        <taxon>Eukaryota</taxon>
        <taxon>Metazoa</taxon>
        <taxon>Ecdysozoa</taxon>
        <taxon>Arthropoda</taxon>
        <taxon>Hexapoda</taxon>
        <taxon>Insecta</taxon>
        <taxon>Pterygota</taxon>
        <taxon>Neoptera</taxon>
        <taxon>Polyneoptera</taxon>
        <taxon>Phasmatodea</taxon>
        <taxon>Timematodea</taxon>
        <taxon>Timematoidea</taxon>
        <taxon>Timematidae</taxon>
        <taxon>Timema</taxon>
    </lineage>
</organism>
<feature type="domain" description="GH18" evidence="5">
    <location>
        <begin position="1"/>
        <end position="192"/>
    </location>
</feature>
<evidence type="ECO:0000259" key="5">
    <source>
        <dbReference type="PROSITE" id="PS51910"/>
    </source>
</evidence>
<dbReference type="PANTHER" id="PTHR11177">
    <property type="entry name" value="CHITINASE"/>
    <property type="match status" value="1"/>
</dbReference>
<dbReference type="EMBL" id="OA567191">
    <property type="protein sequence ID" value="CAD7200022.1"/>
    <property type="molecule type" value="Genomic_DNA"/>
</dbReference>
<dbReference type="Gene3D" id="3.10.50.10">
    <property type="match status" value="1"/>
</dbReference>
<dbReference type="PANTHER" id="PTHR11177:SF390">
    <property type="entry name" value="CHITINASE 11"/>
    <property type="match status" value="1"/>
</dbReference>
<dbReference type="GO" id="GO:0005576">
    <property type="term" value="C:extracellular region"/>
    <property type="evidence" value="ECO:0007669"/>
    <property type="project" value="TreeGrafter"/>
</dbReference>
<dbReference type="InterPro" id="IPR001579">
    <property type="entry name" value="Glyco_hydro_18_chit_AS"/>
</dbReference>
<evidence type="ECO:0000256" key="3">
    <source>
        <dbReference type="RuleBase" id="RU000489"/>
    </source>
</evidence>
<accession>A0A7R8VK25</accession>
<evidence type="ECO:0000256" key="2">
    <source>
        <dbReference type="ARBA" id="ARBA00023295"/>
    </source>
</evidence>
<dbReference type="PROSITE" id="PS51910">
    <property type="entry name" value="GH18_2"/>
    <property type="match status" value="1"/>
</dbReference>
<comment type="similarity">
    <text evidence="4">Belongs to the glycosyl hydrolase 18 family.</text>
</comment>
<dbReference type="InterPro" id="IPR017853">
    <property type="entry name" value="GH"/>
</dbReference>
<protein>
    <recommendedName>
        <fullName evidence="5">GH18 domain-containing protein</fullName>
    </recommendedName>
</protein>
<gene>
    <name evidence="6" type="ORF">TDIB3V08_LOCUS6256</name>
</gene>
<dbReference type="InterPro" id="IPR001223">
    <property type="entry name" value="Glyco_hydro18_cat"/>
</dbReference>
<keyword evidence="2 3" id="KW-0326">Glycosidase</keyword>
<evidence type="ECO:0000256" key="4">
    <source>
        <dbReference type="RuleBase" id="RU004453"/>
    </source>
</evidence>
<evidence type="ECO:0000256" key="1">
    <source>
        <dbReference type="ARBA" id="ARBA00022801"/>
    </source>
</evidence>
<dbReference type="InterPro" id="IPR029070">
    <property type="entry name" value="Chitinase_insertion_sf"/>
</dbReference>
<keyword evidence="1 3" id="KW-0378">Hydrolase</keyword>
<dbReference type="GO" id="GO:0004568">
    <property type="term" value="F:chitinase activity"/>
    <property type="evidence" value="ECO:0007669"/>
    <property type="project" value="TreeGrafter"/>
</dbReference>
<dbReference type="GO" id="GO:0008061">
    <property type="term" value="F:chitin binding"/>
    <property type="evidence" value="ECO:0007669"/>
    <property type="project" value="TreeGrafter"/>
</dbReference>
<dbReference type="Gene3D" id="3.20.20.80">
    <property type="entry name" value="Glycosidases"/>
    <property type="match status" value="1"/>
</dbReference>
<proteinExistence type="inferred from homology"/>
<dbReference type="Pfam" id="PF00704">
    <property type="entry name" value="Glyco_hydro_18"/>
    <property type="match status" value="1"/>
</dbReference>
<evidence type="ECO:0000313" key="6">
    <source>
        <dbReference type="EMBL" id="CAD7200022.1"/>
    </source>
</evidence>
<dbReference type="SUPFAM" id="SSF51445">
    <property type="entry name" value="(Trans)glycosidases"/>
    <property type="match status" value="1"/>
</dbReference>
<dbReference type="GO" id="GO:0006032">
    <property type="term" value="P:chitin catabolic process"/>
    <property type="evidence" value="ECO:0007669"/>
    <property type="project" value="TreeGrafter"/>
</dbReference>
<reference evidence="6" key="1">
    <citation type="submission" date="2020-11" db="EMBL/GenBank/DDBJ databases">
        <authorList>
            <person name="Tran Van P."/>
        </authorList>
    </citation>
    <scope>NUCLEOTIDE SEQUENCE</scope>
</reference>
<dbReference type="GO" id="GO:0005975">
    <property type="term" value="P:carbohydrate metabolic process"/>
    <property type="evidence" value="ECO:0007669"/>
    <property type="project" value="InterPro"/>
</dbReference>
<sequence length="192" mass="21503">MDSKIFENHCSKEYRSRCTLVPVIRFISSTIDLLITYNLDGVDFDWEFPAWQGNPLERTQFTQLLQELHEELIKIKSPLLVSVAVATPQPIVDQAYEVSKMAHLVNAANHDLDAPASGNGFLGNEGFVTYPQVCWFLKSSDATAEYVVNGGYGDCDLQRVAAEPKLTPPSDDIENYHVLMTRQLIRTVGTLP</sequence>